<evidence type="ECO:0000256" key="1">
    <source>
        <dbReference type="PROSITE-ProRule" id="PRU00339"/>
    </source>
</evidence>
<feature type="repeat" description="TPR" evidence="1">
    <location>
        <begin position="232"/>
        <end position="265"/>
    </location>
</feature>
<dbReference type="InterPro" id="IPR011990">
    <property type="entry name" value="TPR-like_helical_dom_sf"/>
</dbReference>
<evidence type="ECO:0000313" key="3">
    <source>
        <dbReference type="EMBL" id="RTI07614.1"/>
    </source>
</evidence>
<dbReference type="EMBL" id="PEML01000154">
    <property type="protein sequence ID" value="RTI07614.1"/>
    <property type="molecule type" value="Genomic_DNA"/>
</dbReference>
<reference evidence="3 4" key="1">
    <citation type="journal article" date="2019" name="Extremophiles">
        <title>Biogeography of thermophiles and predominance of Thermus scotoductus in domestic water heaters.</title>
        <authorList>
            <person name="Wilpiszeski R.L."/>
            <person name="Zhang Z."/>
            <person name="House C.H."/>
        </authorList>
    </citation>
    <scope>NUCLEOTIDE SEQUENCE [LARGE SCALE GENOMIC DNA]</scope>
    <source>
        <strain evidence="3 4">12_S12</strain>
    </source>
</reference>
<dbReference type="SMART" id="SM00028">
    <property type="entry name" value="TPR"/>
    <property type="match status" value="4"/>
</dbReference>
<dbReference type="PROSITE" id="PS50293">
    <property type="entry name" value="TPR_REGION"/>
    <property type="match status" value="1"/>
</dbReference>
<dbReference type="Pfam" id="PF13424">
    <property type="entry name" value="TPR_12"/>
    <property type="match status" value="1"/>
</dbReference>
<sequence>AQAAPLYRLALPLWRPEDVERGRRALLDQVRQDLEDRPLEALEALASLAPDPEVLLLRSRTFIRLGRFREALELLEELADTPERSALRGIALYRMGRVEEAKNELPKAKAGGPHAQGEAHNLEGLFLLGQGAFREAAEAFSQAAVRFLLAGEEARHLNALNNRAVALAELGEGEKAFFELLALVEGRPLLEARVRLNLGVVRERAGRVEEAEGLYRDSLELARLAGNLEAMGRAWNNLGALYHRTGRLQEAQKAYGEALKLAREARDLVLLAAVLANRAELSGERAFLEEAVRVLEESGQESLARRYRDRLETL</sequence>
<keyword evidence="4" id="KW-1185">Reference proteome</keyword>
<feature type="non-terminal residue" evidence="3">
    <location>
        <position position="1"/>
    </location>
</feature>
<dbReference type="SUPFAM" id="SSF48452">
    <property type="entry name" value="TPR-like"/>
    <property type="match status" value="2"/>
</dbReference>
<feature type="coiled-coil region" evidence="2">
    <location>
        <begin position="248"/>
        <end position="298"/>
    </location>
</feature>
<keyword evidence="1" id="KW-0802">TPR repeat</keyword>
<keyword evidence="2" id="KW-0175">Coiled coil</keyword>
<gene>
    <name evidence="3" type="ORF">CSW25_05865</name>
</gene>
<dbReference type="InterPro" id="IPR019734">
    <property type="entry name" value="TPR_rpt"/>
</dbReference>
<organism evidence="3 4">
    <name type="scientific">Thermus scotoductus</name>
    <dbReference type="NCBI Taxonomy" id="37636"/>
    <lineage>
        <taxon>Bacteria</taxon>
        <taxon>Thermotogati</taxon>
        <taxon>Deinococcota</taxon>
        <taxon>Deinococci</taxon>
        <taxon>Thermales</taxon>
        <taxon>Thermaceae</taxon>
        <taxon>Thermus</taxon>
    </lineage>
</organism>
<dbReference type="Pfam" id="PF13432">
    <property type="entry name" value="TPR_16"/>
    <property type="match status" value="1"/>
</dbReference>
<dbReference type="Proteomes" id="UP000287962">
    <property type="component" value="Unassembled WGS sequence"/>
</dbReference>
<evidence type="ECO:0000256" key="2">
    <source>
        <dbReference type="SAM" id="Coils"/>
    </source>
</evidence>
<dbReference type="PROSITE" id="PS50005">
    <property type="entry name" value="TPR"/>
    <property type="match status" value="1"/>
</dbReference>
<accession>A0ABY0AIF3</accession>
<name>A0ABY0AIF3_THESC</name>
<comment type="caution">
    <text evidence="3">The sequence shown here is derived from an EMBL/GenBank/DDBJ whole genome shotgun (WGS) entry which is preliminary data.</text>
</comment>
<evidence type="ECO:0000313" key="4">
    <source>
        <dbReference type="Proteomes" id="UP000287962"/>
    </source>
</evidence>
<proteinExistence type="predicted"/>
<protein>
    <submittedName>
        <fullName evidence="3">Transcriptional regulator</fullName>
    </submittedName>
</protein>
<dbReference type="PANTHER" id="PTHR10098">
    <property type="entry name" value="RAPSYN-RELATED"/>
    <property type="match status" value="1"/>
</dbReference>
<dbReference type="RefSeq" id="WP_153184416.1">
    <property type="nucleotide sequence ID" value="NZ_PELN01000161.1"/>
</dbReference>
<dbReference type="Gene3D" id="1.25.40.10">
    <property type="entry name" value="Tetratricopeptide repeat domain"/>
    <property type="match status" value="2"/>
</dbReference>